<dbReference type="EMBL" id="JAAVTK010000015">
    <property type="protein sequence ID" value="NKI91276.1"/>
    <property type="molecule type" value="Genomic_DNA"/>
</dbReference>
<organism evidence="2 3">
    <name type="scientific">Hymenobacter artigasi</name>
    <dbReference type="NCBI Taxonomy" id="2719616"/>
    <lineage>
        <taxon>Bacteria</taxon>
        <taxon>Pseudomonadati</taxon>
        <taxon>Bacteroidota</taxon>
        <taxon>Cytophagia</taxon>
        <taxon>Cytophagales</taxon>
        <taxon>Hymenobacteraceae</taxon>
        <taxon>Hymenobacter</taxon>
    </lineage>
</organism>
<dbReference type="Proteomes" id="UP000717634">
    <property type="component" value="Unassembled WGS sequence"/>
</dbReference>
<feature type="chain" id="PRO_5046207123" evidence="1">
    <location>
        <begin position="24"/>
        <end position="80"/>
    </location>
</feature>
<reference evidence="2 3" key="1">
    <citation type="submission" date="2020-03" db="EMBL/GenBank/DDBJ databases">
        <title>Genomic Encyclopedia of Type Strains, Phase IV (KMG-V): Genome sequencing to study the core and pangenomes of soil and plant-associated prokaryotes.</title>
        <authorList>
            <person name="Whitman W."/>
        </authorList>
    </citation>
    <scope>NUCLEOTIDE SEQUENCE [LARGE SCALE GENOMIC DNA]</scope>
    <source>
        <strain evidence="2 3">1B</strain>
    </source>
</reference>
<feature type="signal peptide" evidence="1">
    <location>
        <begin position="1"/>
        <end position="23"/>
    </location>
</feature>
<gene>
    <name evidence="2" type="ORF">HBN54_003893</name>
</gene>
<proteinExistence type="predicted"/>
<keyword evidence="3" id="KW-1185">Reference proteome</keyword>
<protein>
    <submittedName>
        <fullName evidence="2">Uncharacterized protein</fullName>
    </submittedName>
</protein>
<evidence type="ECO:0000313" key="3">
    <source>
        <dbReference type="Proteomes" id="UP000717634"/>
    </source>
</evidence>
<keyword evidence="1" id="KW-0732">Signal</keyword>
<comment type="caution">
    <text evidence="2">The sequence shown here is derived from an EMBL/GenBank/DDBJ whole genome shotgun (WGS) entry which is preliminary data.</text>
</comment>
<name>A0ABX1HLZ3_9BACT</name>
<accession>A0ABX1HLZ3</accession>
<evidence type="ECO:0000256" key="1">
    <source>
        <dbReference type="SAM" id="SignalP"/>
    </source>
</evidence>
<evidence type="ECO:0000313" key="2">
    <source>
        <dbReference type="EMBL" id="NKI91276.1"/>
    </source>
</evidence>
<sequence length="80" mass="8419">MKIPFVPVLAIIAIGAAAVAAFATMNPALLPATTYAMATAGPAMDHSGFDRLLKKHVTEKGLVNYKGFKGCSQKTDKIAR</sequence>
<dbReference type="RefSeq" id="WP_235955605.1">
    <property type="nucleotide sequence ID" value="NZ_JAAVTK010000015.1"/>
</dbReference>